<gene>
    <name evidence="1" type="ORF">CLUMA_CG008253</name>
</gene>
<keyword evidence="2" id="KW-1185">Reference proteome</keyword>
<dbReference type="EMBL" id="CVRI01000040">
    <property type="protein sequence ID" value="CRK94759.1"/>
    <property type="molecule type" value="Genomic_DNA"/>
</dbReference>
<sequence length="62" mass="7561">MSLIGLVRKISEYLSEENLFVRKFRTIFCVDFEVLLDIRLRQEKKGRKKCFVVIYYKSHMNE</sequence>
<name>A0A1J1I341_9DIPT</name>
<accession>A0A1J1I341</accession>
<proteinExistence type="predicted"/>
<reference evidence="1 2" key="1">
    <citation type="submission" date="2015-04" db="EMBL/GenBank/DDBJ databases">
        <authorList>
            <person name="Syromyatnikov M.Y."/>
            <person name="Popov V.N."/>
        </authorList>
    </citation>
    <scope>NUCLEOTIDE SEQUENCE [LARGE SCALE GENOMIC DNA]</scope>
</reference>
<organism evidence="1 2">
    <name type="scientific">Clunio marinus</name>
    <dbReference type="NCBI Taxonomy" id="568069"/>
    <lineage>
        <taxon>Eukaryota</taxon>
        <taxon>Metazoa</taxon>
        <taxon>Ecdysozoa</taxon>
        <taxon>Arthropoda</taxon>
        <taxon>Hexapoda</taxon>
        <taxon>Insecta</taxon>
        <taxon>Pterygota</taxon>
        <taxon>Neoptera</taxon>
        <taxon>Endopterygota</taxon>
        <taxon>Diptera</taxon>
        <taxon>Nematocera</taxon>
        <taxon>Chironomoidea</taxon>
        <taxon>Chironomidae</taxon>
        <taxon>Clunio</taxon>
    </lineage>
</organism>
<dbReference type="Proteomes" id="UP000183832">
    <property type="component" value="Unassembled WGS sequence"/>
</dbReference>
<protein>
    <submittedName>
        <fullName evidence="1">CLUMA_CG008253, isoform A</fullName>
    </submittedName>
</protein>
<dbReference type="AlphaFoldDB" id="A0A1J1I341"/>
<evidence type="ECO:0000313" key="2">
    <source>
        <dbReference type="Proteomes" id="UP000183832"/>
    </source>
</evidence>
<evidence type="ECO:0000313" key="1">
    <source>
        <dbReference type="EMBL" id="CRK94759.1"/>
    </source>
</evidence>